<evidence type="ECO:0000256" key="6">
    <source>
        <dbReference type="ARBA" id="ARBA00011893"/>
    </source>
</evidence>
<comment type="catalytic activity">
    <reaction evidence="1 11">
        <text>AMP + diphosphate = 5-phospho-alpha-D-ribose 1-diphosphate + adenine</text>
        <dbReference type="Rhea" id="RHEA:16609"/>
        <dbReference type="ChEBI" id="CHEBI:16708"/>
        <dbReference type="ChEBI" id="CHEBI:33019"/>
        <dbReference type="ChEBI" id="CHEBI:58017"/>
        <dbReference type="ChEBI" id="CHEBI:456215"/>
        <dbReference type="EC" id="2.4.2.7"/>
    </reaction>
</comment>
<evidence type="ECO:0000259" key="12">
    <source>
        <dbReference type="Pfam" id="PF00156"/>
    </source>
</evidence>
<comment type="subunit">
    <text evidence="11">Homodimer.</text>
</comment>
<evidence type="ECO:0000256" key="3">
    <source>
        <dbReference type="ARBA" id="ARBA00004496"/>
    </source>
</evidence>
<dbReference type="GO" id="GO:0002055">
    <property type="term" value="F:adenine binding"/>
    <property type="evidence" value="ECO:0007669"/>
    <property type="project" value="TreeGrafter"/>
</dbReference>
<evidence type="ECO:0000256" key="5">
    <source>
        <dbReference type="ARBA" id="ARBA00008391"/>
    </source>
</evidence>
<protein>
    <recommendedName>
        <fullName evidence="6 11">Adenine phosphoribosyltransferase</fullName>
        <shortName evidence="11">APRT</shortName>
        <ecNumber evidence="6 11">2.4.2.7</ecNumber>
    </recommendedName>
</protein>
<dbReference type="GO" id="GO:0005737">
    <property type="term" value="C:cytoplasm"/>
    <property type="evidence" value="ECO:0007669"/>
    <property type="project" value="UniProtKB-SubCell"/>
</dbReference>
<keyword evidence="8 11" id="KW-0328">Glycosyltransferase</keyword>
<feature type="domain" description="Phosphoribosyltransferase" evidence="12">
    <location>
        <begin position="24"/>
        <end position="153"/>
    </location>
</feature>
<dbReference type="NCBIfam" id="TIGR01090">
    <property type="entry name" value="apt"/>
    <property type="match status" value="1"/>
</dbReference>
<comment type="pathway">
    <text evidence="4 11">Purine metabolism; AMP biosynthesis via salvage pathway; AMP from adenine: step 1/1.</text>
</comment>
<dbReference type="Pfam" id="PF00156">
    <property type="entry name" value="Pribosyltran"/>
    <property type="match status" value="1"/>
</dbReference>
<dbReference type="GO" id="GO:0003999">
    <property type="term" value="F:adenine phosphoribosyltransferase activity"/>
    <property type="evidence" value="ECO:0007669"/>
    <property type="project" value="UniProtKB-UniRule"/>
</dbReference>
<dbReference type="FunFam" id="3.40.50.2020:FF:000021">
    <property type="entry name" value="Adenine phosphoribosyltransferase"/>
    <property type="match status" value="1"/>
</dbReference>
<evidence type="ECO:0000256" key="4">
    <source>
        <dbReference type="ARBA" id="ARBA00004659"/>
    </source>
</evidence>
<dbReference type="AlphaFoldDB" id="A0A2M6WAD6"/>
<evidence type="ECO:0000256" key="8">
    <source>
        <dbReference type="ARBA" id="ARBA00022676"/>
    </source>
</evidence>
<dbReference type="Gene3D" id="3.40.50.2020">
    <property type="match status" value="1"/>
</dbReference>
<evidence type="ECO:0000256" key="1">
    <source>
        <dbReference type="ARBA" id="ARBA00000868"/>
    </source>
</evidence>
<comment type="caution">
    <text evidence="13">The sequence shown here is derived from an EMBL/GenBank/DDBJ whole genome shotgun (WGS) entry which is preliminary data.</text>
</comment>
<comment type="function">
    <text evidence="2 11">Catalyzes a salvage reaction resulting in the formation of AMP, that is energically less costly than de novo synthesis.</text>
</comment>
<sequence length="173" mass="19363">MDFKKYIREIPDWPKPGINFYDITTLLENKEIFKNVIDCLCAPYKNQTMDKVVGIDARGFLLAGAIAYQLGAGISVIRKKGKLPYKTKLCDYVLEYASETMEIHEDTIKPGEKVIIVDDLVATGGTLLAAAELVEELGGEIIGISYVIDLPFLKGSEKLKKYQLNYLVSYNSE</sequence>
<dbReference type="InterPro" id="IPR000836">
    <property type="entry name" value="PRTase_dom"/>
</dbReference>
<comment type="subcellular location">
    <subcellularLocation>
        <location evidence="3 11">Cytoplasm</location>
    </subcellularLocation>
</comment>
<dbReference type="GO" id="GO:0006166">
    <property type="term" value="P:purine ribonucleoside salvage"/>
    <property type="evidence" value="ECO:0007669"/>
    <property type="project" value="UniProtKB-UniRule"/>
</dbReference>
<evidence type="ECO:0000256" key="2">
    <source>
        <dbReference type="ARBA" id="ARBA00003968"/>
    </source>
</evidence>
<dbReference type="SUPFAM" id="SSF53271">
    <property type="entry name" value="PRTase-like"/>
    <property type="match status" value="1"/>
</dbReference>
<evidence type="ECO:0000256" key="11">
    <source>
        <dbReference type="HAMAP-Rule" id="MF_00004"/>
    </source>
</evidence>
<dbReference type="GO" id="GO:0006168">
    <property type="term" value="P:adenine salvage"/>
    <property type="evidence" value="ECO:0007669"/>
    <property type="project" value="InterPro"/>
</dbReference>
<dbReference type="CDD" id="cd06223">
    <property type="entry name" value="PRTases_typeI"/>
    <property type="match status" value="1"/>
</dbReference>
<dbReference type="InterPro" id="IPR029057">
    <property type="entry name" value="PRTase-like"/>
</dbReference>
<dbReference type="PANTHER" id="PTHR32315">
    <property type="entry name" value="ADENINE PHOSPHORIBOSYLTRANSFERASE"/>
    <property type="match status" value="1"/>
</dbReference>
<dbReference type="UniPathway" id="UPA00588">
    <property type="reaction ID" value="UER00646"/>
</dbReference>
<evidence type="ECO:0000256" key="7">
    <source>
        <dbReference type="ARBA" id="ARBA00022490"/>
    </source>
</evidence>
<dbReference type="InterPro" id="IPR050054">
    <property type="entry name" value="UPRTase/APRTase"/>
</dbReference>
<name>A0A2M6WAD6_9BACT</name>
<keyword evidence="7 11" id="KW-0963">Cytoplasm</keyword>
<evidence type="ECO:0000313" key="14">
    <source>
        <dbReference type="Proteomes" id="UP000231464"/>
    </source>
</evidence>
<dbReference type="PANTHER" id="PTHR32315:SF3">
    <property type="entry name" value="ADENINE PHOSPHORIBOSYLTRANSFERASE"/>
    <property type="match status" value="1"/>
</dbReference>
<dbReference type="HAMAP" id="MF_00004">
    <property type="entry name" value="Aden_phosphoribosyltr"/>
    <property type="match status" value="1"/>
</dbReference>
<dbReference type="GO" id="GO:0016208">
    <property type="term" value="F:AMP binding"/>
    <property type="evidence" value="ECO:0007669"/>
    <property type="project" value="TreeGrafter"/>
</dbReference>
<keyword evidence="9 11" id="KW-0808">Transferase</keyword>
<proteinExistence type="inferred from homology"/>
<gene>
    <name evidence="11" type="primary">apt</name>
    <name evidence="13" type="ORF">COU23_02120</name>
</gene>
<evidence type="ECO:0000256" key="9">
    <source>
        <dbReference type="ARBA" id="ARBA00022679"/>
    </source>
</evidence>
<evidence type="ECO:0000256" key="10">
    <source>
        <dbReference type="ARBA" id="ARBA00022726"/>
    </source>
</evidence>
<dbReference type="NCBIfam" id="NF002636">
    <property type="entry name" value="PRK02304.1-5"/>
    <property type="match status" value="1"/>
</dbReference>
<organism evidence="13 14">
    <name type="scientific">Candidatus Kuenenbacteria bacterium CG10_big_fil_rev_8_21_14_0_10_36_11</name>
    <dbReference type="NCBI Taxonomy" id="1974618"/>
    <lineage>
        <taxon>Bacteria</taxon>
        <taxon>Candidatus Kueneniibacteriota</taxon>
    </lineage>
</organism>
<keyword evidence="10 11" id="KW-0660">Purine salvage</keyword>
<dbReference type="Proteomes" id="UP000231464">
    <property type="component" value="Unassembled WGS sequence"/>
</dbReference>
<dbReference type="GO" id="GO:0044209">
    <property type="term" value="P:AMP salvage"/>
    <property type="evidence" value="ECO:0007669"/>
    <property type="project" value="UniProtKB-UniRule"/>
</dbReference>
<comment type="similarity">
    <text evidence="5 11">Belongs to the purine/pyrimidine phosphoribosyltransferase family.</text>
</comment>
<evidence type="ECO:0000313" key="13">
    <source>
        <dbReference type="EMBL" id="PIT89768.1"/>
    </source>
</evidence>
<dbReference type="EC" id="2.4.2.7" evidence="6 11"/>
<reference evidence="14" key="1">
    <citation type="submission" date="2017-09" db="EMBL/GenBank/DDBJ databases">
        <title>Depth-based differentiation of microbial function through sediment-hosted aquifers and enrichment of novel symbionts in the deep terrestrial subsurface.</title>
        <authorList>
            <person name="Probst A.J."/>
            <person name="Ladd B."/>
            <person name="Jarett J.K."/>
            <person name="Geller-Mcgrath D.E."/>
            <person name="Sieber C.M.K."/>
            <person name="Emerson J.B."/>
            <person name="Anantharaman K."/>
            <person name="Thomas B.C."/>
            <person name="Malmstrom R."/>
            <person name="Stieglmeier M."/>
            <person name="Klingl A."/>
            <person name="Woyke T."/>
            <person name="Ryan C.M."/>
            <person name="Banfield J.F."/>
        </authorList>
    </citation>
    <scope>NUCLEOTIDE SEQUENCE [LARGE SCALE GENOMIC DNA]</scope>
</reference>
<dbReference type="InterPro" id="IPR005764">
    <property type="entry name" value="Ade_phspho_trans"/>
</dbReference>
<dbReference type="NCBIfam" id="NF002634">
    <property type="entry name" value="PRK02304.1-3"/>
    <property type="match status" value="1"/>
</dbReference>
<dbReference type="EMBL" id="PFBP01000035">
    <property type="protein sequence ID" value="PIT89768.1"/>
    <property type="molecule type" value="Genomic_DNA"/>
</dbReference>
<accession>A0A2M6WAD6</accession>